<keyword evidence="2" id="KW-1185">Reference proteome</keyword>
<organism evidence="1 2">
    <name type="scientific">Pyropia yezoensis</name>
    <name type="common">Susabi-nori</name>
    <name type="synonym">Porphyra yezoensis</name>
    <dbReference type="NCBI Taxonomy" id="2788"/>
    <lineage>
        <taxon>Eukaryota</taxon>
        <taxon>Rhodophyta</taxon>
        <taxon>Bangiophyceae</taxon>
        <taxon>Bangiales</taxon>
        <taxon>Bangiaceae</taxon>
        <taxon>Pyropia</taxon>
    </lineage>
</organism>
<evidence type="ECO:0000313" key="2">
    <source>
        <dbReference type="Proteomes" id="UP000798662"/>
    </source>
</evidence>
<sequence>MDDWPASDTWSSELDYHDKEWDQRVQVCKRSVCRLIACRAGYASLSTSGTGWVVRNDEDMAVLLTARHVVARHIGKERRLDKTVQATFGSGQTVELSDARVLQTPVPGAGAGAPQRTLDLVAIVLDAGRQFPAPPVPRVLSEAVSGEVGGSAECTVLHHPEDSDNVVVSPRGWLVASPPAPSSLNEPWVVVHDTATAVGSSGGMLLDHQCRAIAVHVGPLPLRAQHAGMAGRKFKRAILLSALHTGLGEASPWHGFGPLDHVGMLGAVDFRLPPRYAHFVGRSAALRELTRLVRDLGQAVVASTGLPGVGKSFLATEWAHRRRLSGAYGVVAWVRADSLGSVHADLIELAKRLGLPLGAVASLPVYQQAAWVTRRLETGDHGEVILVLDNAENYTEIQPFIPAAAHCRTVFTARNKLLFSDDCVLPLEPFNPAESLALLCRLMGRVLNDAERGFAEQLCVEVGHLPLAIAQLASYASVSGERLPDVLAGVRERAAATAPLVTRVAAYARSESVVGALQLVQQQHLDEASLQTLHRLALLQPDRVPRELLGPGTDTHALSALAMVTHPEQGLVSCHRLVLMVARDGMTAAHRLQAALPVLAAMAEFTAEFSVFKRDQWGRMQAVLDHAESLLDGWMPPASGSVASIQTWWTLVGRLYEYSVFCTNDFVAGQRWAERGLAGVATLFDGDAVRSLSATCRVMRALSHQVKHDEALSVCGRELPRCKAALGEEHPKVAATEREMALVLVRQRENEEALALLAAVVRKQVAAYGEAHVEVAATQYQMAEVLGRQGKYAEALALLAVVVQKHVAAYGEEHVEVASTQYQMAVVLGRQGRHDEALALLAEVVRKKVAMYGEEHVQVAVTQHEMAVVLGRQDKHNEALALLAAVARKQVAVYGEEHVEVASTHQEMAVVLGRQGKYDEALVLLASVVRKKEAAHGAEHVEVAATQHEIAVVLGRQGKHEEARALLVAVVQKKVPTYGEEHVEVAATQQEFAVLLERQGKYAEALALLAVVVQKHVAAYGEEHVEVASTQYQMAVVLGRQGKHDEALALLAEVVRKKVAIYGEEHVEVATTQHEMALVLGRQGKHNEALALLGAVVRKKLAANGEEKHEEVTAVEQEMAALVDRQRKRSQAGQLLRTSGRSPCLGDAAVGAGAVRAQVGVCSLPHLFLAGLLRRAMASCARLWRGIRCMWRWPPPDARAQGSDYK</sequence>
<gene>
    <name evidence="1" type="ORF">I4F81_005346</name>
</gene>
<dbReference type="Proteomes" id="UP000798662">
    <property type="component" value="Chromosome 2"/>
</dbReference>
<proteinExistence type="predicted"/>
<evidence type="ECO:0000313" key="1">
    <source>
        <dbReference type="EMBL" id="KAK1862779.1"/>
    </source>
</evidence>
<comment type="caution">
    <text evidence="1">The sequence shown here is derived from an EMBL/GenBank/DDBJ whole genome shotgun (WGS) entry which is preliminary data.</text>
</comment>
<dbReference type="EMBL" id="CM020619">
    <property type="protein sequence ID" value="KAK1862779.1"/>
    <property type="molecule type" value="Genomic_DNA"/>
</dbReference>
<reference evidence="1" key="1">
    <citation type="submission" date="2019-11" db="EMBL/GenBank/DDBJ databases">
        <title>Nori genome reveals adaptations in red seaweeds to the harsh intertidal environment.</title>
        <authorList>
            <person name="Wang D."/>
            <person name="Mao Y."/>
        </authorList>
    </citation>
    <scope>NUCLEOTIDE SEQUENCE</scope>
    <source>
        <tissue evidence="1">Gametophyte</tissue>
    </source>
</reference>
<name>A0ACC3BYJ7_PYRYE</name>
<protein>
    <submittedName>
        <fullName evidence="1">Uncharacterized protein</fullName>
    </submittedName>
</protein>
<accession>A0ACC3BYJ7</accession>